<feature type="transmembrane region" description="Helical" evidence="1">
    <location>
        <begin position="395"/>
        <end position="415"/>
    </location>
</feature>
<feature type="transmembrane region" description="Helical" evidence="1">
    <location>
        <begin position="179"/>
        <end position="206"/>
    </location>
</feature>
<keyword evidence="3" id="KW-1185">Reference proteome</keyword>
<feature type="transmembrane region" description="Helical" evidence="1">
    <location>
        <begin position="436"/>
        <end position="456"/>
    </location>
</feature>
<keyword evidence="1" id="KW-0812">Transmembrane</keyword>
<protein>
    <submittedName>
        <fullName evidence="2">Uncharacterized protein</fullName>
    </submittedName>
</protein>
<feature type="transmembrane region" description="Helical" evidence="1">
    <location>
        <begin position="124"/>
        <end position="143"/>
    </location>
</feature>
<feature type="transmembrane region" description="Helical" evidence="1">
    <location>
        <begin position="313"/>
        <end position="330"/>
    </location>
</feature>
<keyword evidence="1" id="KW-0472">Membrane</keyword>
<dbReference type="AlphaFoldDB" id="A0A225C4W4"/>
<dbReference type="Proteomes" id="UP000215316">
    <property type="component" value="Unassembled WGS sequence"/>
</dbReference>
<evidence type="ECO:0000256" key="1">
    <source>
        <dbReference type="SAM" id="Phobius"/>
    </source>
</evidence>
<comment type="caution">
    <text evidence="2">The sequence shown here is derived from an EMBL/GenBank/DDBJ whole genome shotgun (WGS) entry which is preliminary data.</text>
</comment>
<evidence type="ECO:0000313" key="2">
    <source>
        <dbReference type="EMBL" id="OQJ61629.1"/>
    </source>
</evidence>
<gene>
    <name evidence="2" type="ORF">B5P24_00515</name>
</gene>
<dbReference type="RefSeq" id="WP_094126053.1">
    <property type="nucleotide sequence ID" value="NZ_CP040788.1"/>
</dbReference>
<accession>A0A225C4W4</accession>
<evidence type="ECO:0000313" key="3">
    <source>
        <dbReference type="Proteomes" id="UP000215316"/>
    </source>
</evidence>
<feature type="transmembrane region" description="Helical" evidence="1">
    <location>
        <begin position="95"/>
        <end position="117"/>
    </location>
</feature>
<keyword evidence="1" id="KW-1133">Transmembrane helix</keyword>
<feature type="transmembrane region" description="Helical" evidence="1">
    <location>
        <begin position="705"/>
        <end position="725"/>
    </location>
</feature>
<dbReference type="EMBL" id="MZMQ01000001">
    <property type="protein sequence ID" value="OQJ61629.1"/>
    <property type="molecule type" value="Genomic_DNA"/>
</dbReference>
<name>A0A225C4W4_9MICO</name>
<feature type="transmembrane region" description="Helical" evidence="1">
    <location>
        <begin position="342"/>
        <end position="359"/>
    </location>
</feature>
<reference evidence="2" key="1">
    <citation type="submission" date="2017-08" db="EMBL/GenBank/DDBJ databases">
        <title>Genomes of multiple Clavibacter strains from different subspecies.</title>
        <authorList>
            <person name="Yuan X.-K."/>
            <person name="Li X.-S."/>
            <person name="Nie J."/>
            <person name="De Boer S.H."/>
        </authorList>
    </citation>
    <scope>NUCLEOTIDE SEQUENCE [LARGE SCALE GENOMIC DNA]</scope>
    <source>
        <strain evidence="2">ATCC 33566</strain>
    </source>
</reference>
<feature type="transmembrane region" description="Helical" evidence="1">
    <location>
        <begin position="283"/>
        <end position="301"/>
    </location>
</feature>
<proteinExistence type="predicted"/>
<feature type="transmembrane region" description="Helical" evidence="1">
    <location>
        <begin position="371"/>
        <end position="389"/>
    </location>
</feature>
<organism evidence="2 3">
    <name type="scientific">Clavibacter tessellarius</name>
    <dbReference type="NCBI Taxonomy" id="31965"/>
    <lineage>
        <taxon>Bacteria</taxon>
        <taxon>Bacillati</taxon>
        <taxon>Actinomycetota</taxon>
        <taxon>Actinomycetes</taxon>
        <taxon>Micrococcales</taxon>
        <taxon>Microbacteriaceae</taxon>
        <taxon>Clavibacter</taxon>
    </lineage>
</organism>
<feature type="transmembrane region" description="Helical" evidence="1">
    <location>
        <begin position="218"/>
        <end position="240"/>
    </location>
</feature>
<dbReference type="OrthoDB" id="3752109at2"/>
<sequence length="733" mass="78019">MRSKLLWPTAAVAATVLGAIIPMLFFRRYYFVNDTEAGAFGQWWEIGDRLLSGNWSLLNPTVWQSGNYQAEGAWGIYSPFIWLIGLGSHVLFDAALYSTIVKLACLAIGSAGFYVLARSYGIPRAWSTAVAVAAPLAGFTLYYDAPSWVNGLMAWCWWPLAVGLTRRSVLLNRTPYGGIAASLLLVGIGYVSTTLMLAASLAAILLEAVLRRDRGAIWRALAASTVAGLFTIVVHLPGLLTASVSGRNEGIVNTGFLGVDLSDLAIAGIPSGGPFMETYGSQFPGSPLTYISWLLPLVVLIRPRELGRLLRSRPSLVAIAVIALIAVSAPSQIGPLRFPVRVLPYVAGTVLLILALGLSRARRTVVTGRHVGAALLIVATTGGLMFLQAPREWRAIAVGMVVSGILVAVALGIAGGRLGRAGRLPGLRRIVRPRDAGGVTRALAVMAVAGTLVALVPQHVFSPASPLTSYWLPSDVVEYSTQLTQSQGDVLVVGWSDDDFYDESLVGNSWYITGKPVQNAYSSVYYPGYSKAVCMQYNGFTCGQLYEQLFQPVKGSDTGTDLVDLLGVSTVQVVKVQKGLDASRAVPASDWQVVPDGWHVAEDTPHTRLIVRDAPVDGAGGVAWTSSGTSATVLHQDPMGTTLRIDSAPAEGGRVALSLIPWPGYRVDGGGTLAAHPVDDMLLGVDVSAADVGRTVTVSFWSPGWQVQLGSGILMLLVIGAWAVLRWRARRSS</sequence>